<dbReference type="EMBL" id="VIKU02000004">
    <property type="protein sequence ID" value="NHF60560.1"/>
    <property type="molecule type" value="Genomic_DNA"/>
</dbReference>
<dbReference type="Gene3D" id="3.20.20.370">
    <property type="entry name" value="Glycoside hydrolase/deacetylase"/>
    <property type="match status" value="1"/>
</dbReference>
<dbReference type="InterPro" id="IPR050248">
    <property type="entry name" value="Polysacc_deacetylase_ArnD"/>
</dbReference>
<comment type="caution">
    <text evidence="3">The sequence shown here is derived from an EMBL/GenBank/DDBJ whole genome shotgun (WGS) entry which is preliminary data.</text>
</comment>
<dbReference type="SUPFAM" id="SSF88713">
    <property type="entry name" value="Glycoside hydrolase/deacetylase"/>
    <property type="match status" value="1"/>
</dbReference>
<dbReference type="RefSeq" id="WP_152575055.1">
    <property type="nucleotide sequence ID" value="NZ_VIKU02000004.1"/>
</dbReference>
<dbReference type="GO" id="GO:0005975">
    <property type="term" value="P:carbohydrate metabolic process"/>
    <property type="evidence" value="ECO:0007669"/>
    <property type="project" value="InterPro"/>
</dbReference>
<feature type="transmembrane region" description="Helical" evidence="1">
    <location>
        <begin position="7"/>
        <end position="25"/>
    </location>
</feature>
<dbReference type="Pfam" id="PF01522">
    <property type="entry name" value="Polysacc_deac_1"/>
    <property type="match status" value="1"/>
</dbReference>
<dbReference type="AlphaFoldDB" id="A0A967AWB4"/>
<keyword evidence="1" id="KW-0472">Membrane</keyword>
<name>A0A967AWB4_9FLAO</name>
<dbReference type="CDD" id="cd10917">
    <property type="entry name" value="CE4_NodB_like_6s_7s"/>
    <property type="match status" value="1"/>
</dbReference>
<feature type="domain" description="NodB homology" evidence="2">
    <location>
        <begin position="68"/>
        <end position="246"/>
    </location>
</feature>
<dbReference type="InterPro" id="IPR002509">
    <property type="entry name" value="NODB_dom"/>
</dbReference>
<accession>A0A967AWB4</accession>
<evidence type="ECO:0000313" key="4">
    <source>
        <dbReference type="Proteomes" id="UP000707206"/>
    </source>
</evidence>
<dbReference type="PROSITE" id="PS51677">
    <property type="entry name" value="NODB"/>
    <property type="match status" value="1"/>
</dbReference>
<dbReference type="Proteomes" id="UP000707206">
    <property type="component" value="Unassembled WGS sequence"/>
</dbReference>
<reference evidence="3" key="1">
    <citation type="submission" date="2019-07" db="EMBL/GenBank/DDBJ databases">
        <authorList>
            <person name="De-Chao Zhang Q."/>
        </authorList>
    </citation>
    <scope>NUCLEOTIDE SEQUENCE</scope>
    <source>
        <strain evidence="3">TP-CH-4</strain>
    </source>
</reference>
<evidence type="ECO:0000256" key="1">
    <source>
        <dbReference type="SAM" id="Phobius"/>
    </source>
</evidence>
<keyword evidence="4" id="KW-1185">Reference proteome</keyword>
<organism evidence="3 4">
    <name type="scientific">Pelagihabitans pacificus</name>
    <dbReference type="NCBI Taxonomy" id="2696054"/>
    <lineage>
        <taxon>Bacteria</taxon>
        <taxon>Pseudomonadati</taxon>
        <taxon>Bacteroidota</taxon>
        <taxon>Flavobacteriia</taxon>
        <taxon>Flavobacteriales</taxon>
        <taxon>Flavobacteriaceae</taxon>
        <taxon>Pelagihabitans</taxon>
    </lineage>
</organism>
<dbReference type="InterPro" id="IPR011330">
    <property type="entry name" value="Glyco_hydro/deAcase_b/a-brl"/>
</dbReference>
<keyword evidence="1" id="KW-1133">Transmembrane helix</keyword>
<feature type="transmembrane region" description="Helical" evidence="1">
    <location>
        <begin position="31"/>
        <end position="50"/>
    </location>
</feature>
<gene>
    <name evidence="3" type="ORF">FK220_014490</name>
</gene>
<evidence type="ECO:0000313" key="3">
    <source>
        <dbReference type="EMBL" id="NHF60560.1"/>
    </source>
</evidence>
<proteinExistence type="predicted"/>
<evidence type="ECO:0000259" key="2">
    <source>
        <dbReference type="PROSITE" id="PS51677"/>
    </source>
</evidence>
<keyword evidence="1" id="KW-0812">Transmembrane</keyword>
<protein>
    <submittedName>
        <fullName evidence="3">Polysaccharide deacetylase family protein</fullName>
    </submittedName>
</protein>
<dbReference type="GO" id="GO:0016810">
    <property type="term" value="F:hydrolase activity, acting on carbon-nitrogen (but not peptide) bonds"/>
    <property type="evidence" value="ECO:0007669"/>
    <property type="project" value="InterPro"/>
</dbReference>
<dbReference type="PANTHER" id="PTHR10587">
    <property type="entry name" value="GLYCOSYL TRANSFERASE-RELATED"/>
    <property type="match status" value="1"/>
</dbReference>
<sequence>MLKRRALNTLTIGVLTTLAITSFFVPVSWWWFVLTVFSWLVITLFGSFLIRWNYHLKSYHSNKTIDENWVSITFDDGPNTEFTPKVLKLLKQYNAKATFFCIGKQVEKHPTILLDIIDHGHSIGNHTYSHSKSFGFFGLNRVIEELRKTNMLVKDLTGLEMKLYRPCFGVTNPQIEKAVKARELYSIGWNVRSLDTTPRTASNILKRITSRISKGDVVLLHDTSEKTIAVLEQLLLFLQENHLQSVPVDKLLQLKAYA</sequence>
<reference evidence="3" key="2">
    <citation type="submission" date="2020-03" db="EMBL/GenBank/DDBJ databases">
        <title>Flavobacteriaceae bacterium strain TP-CH-4, a member of the family Flavobacteriaceae isolated from a deep-sea seamount.</title>
        <authorList>
            <person name="Zhang D.-C."/>
        </authorList>
    </citation>
    <scope>NUCLEOTIDE SEQUENCE</scope>
    <source>
        <strain evidence="3">TP-CH-4</strain>
    </source>
</reference>